<proteinExistence type="predicted"/>
<dbReference type="RefSeq" id="WP_131281872.1">
    <property type="nucleotide sequence ID" value="NZ_CP031395.1"/>
</dbReference>
<dbReference type="Proteomes" id="UP000292939">
    <property type="component" value="Chromosome"/>
</dbReference>
<dbReference type="GO" id="GO:0051213">
    <property type="term" value="F:dioxygenase activity"/>
    <property type="evidence" value="ECO:0007669"/>
    <property type="project" value="InterPro"/>
</dbReference>
<dbReference type="OrthoDB" id="6681382at2"/>
<dbReference type="InterPro" id="IPR018724">
    <property type="entry name" value="2OG-Fe_dioxygenase"/>
</dbReference>
<reference evidence="1 2" key="1">
    <citation type="submission" date="2018-07" db="EMBL/GenBank/DDBJ databases">
        <title>Exploring interactions and the metabolic potential of the ultra-small soil bacteria Hylemonella gracilis.</title>
        <authorList>
            <person name="Tyc O."/>
            <person name="Kulkarni P."/>
            <person name="Gawehns F."/>
            <person name="Hundscheid M."/>
            <person name="Zweers H."/>
            <person name="Garbeva P."/>
        </authorList>
    </citation>
    <scope>NUCLEOTIDE SEQUENCE [LARGE SCALE GENOMIC DNA]</scope>
    <source>
        <strain evidence="1 2">NS1</strain>
    </source>
</reference>
<dbReference type="Gene3D" id="2.60.120.620">
    <property type="entry name" value="q2cbj1_9rhob like domain"/>
    <property type="match status" value="1"/>
</dbReference>
<evidence type="ECO:0008006" key="3">
    <source>
        <dbReference type="Google" id="ProtNLM"/>
    </source>
</evidence>
<organism evidence="1 2">
    <name type="scientific">Hylemonella gracilis</name>
    <dbReference type="NCBI Taxonomy" id="80880"/>
    <lineage>
        <taxon>Bacteria</taxon>
        <taxon>Pseudomonadati</taxon>
        <taxon>Pseudomonadota</taxon>
        <taxon>Betaproteobacteria</taxon>
        <taxon>Burkholderiales</taxon>
        <taxon>Comamonadaceae</taxon>
        <taxon>Hylemonella</taxon>
    </lineage>
</organism>
<name>A0A4P6UNH2_9BURK</name>
<accession>A0A4P6UNH2</accession>
<evidence type="ECO:0000313" key="1">
    <source>
        <dbReference type="EMBL" id="QBK06174.1"/>
    </source>
</evidence>
<dbReference type="EMBL" id="CP031395">
    <property type="protein sequence ID" value="QBK06174.1"/>
    <property type="molecule type" value="Genomic_DNA"/>
</dbReference>
<protein>
    <recommendedName>
        <fullName evidence="3">2OG-Fe dioxygenase family protein</fullName>
    </recommendedName>
</protein>
<dbReference type="Pfam" id="PF10014">
    <property type="entry name" value="2OG-Fe_Oxy_2"/>
    <property type="match status" value="1"/>
</dbReference>
<evidence type="ECO:0000313" key="2">
    <source>
        <dbReference type="Proteomes" id="UP000292939"/>
    </source>
</evidence>
<sequence length="264" mass="28989">MPSPTPPPAAEAAPETRPVADARAALAREGFAFLPAAQARPLLAGVNSFTAHDWAAFQDSWNRLERDRYMADGGRYRERRHATYSAPTSGPVRQEPHRPHYQSIAYNPLNGGTARHFAPIEPDLARGPVLGTVLSCCRDLFDGLAPARDWHIEVHQFRIDAARSGATPTPEGVHRDGVDFVFMMLVQRRNIQGGETRIRDQAGETLARFTLSDPFDTAIVDDARLLHGVTPVTPLDLTQPAWRDVLVVTFAANPPEHGPDPSGR</sequence>
<gene>
    <name evidence="1" type="ORF">DW355_16940</name>
</gene>
<dbReference type="AlphaFoldDB" id="A0A4P6UNH2"/>
<dbReference type="KEGG" id="hgr:DW355_16940"/>